<gene>
    <name evidence="5" type="ORF">HMPREF9473_05015</name>
</gene>
<evidence type="ECO:0000256" key="1">
    <source>
        <dbReference type="ARBA" id="ARBA00023015"/>
    </source>
</evidence>
<dbReference type="Pfam" id="PF00356">
    <property type="entry name" value="LacI"/>
    <property type="match status" value="1"/>
</dbReference>
<dbReference type="OrthoDB" id="369222at2"/>
<dbReference type="PATRIC" id="fig|742737.3.peg.5006"/>
<protein>
    <recommendedName>
        <fullName evidence="4">HTH lacI-type domain-containing protein</fullName>
    </recommendedName>
</protein>
<organism evidence="5 6">
    <name type="scientific">Hungatella hathewayi WAL-18680</name>
    <dbReference type="NCBI Taxonomy" id="742737"/>
    <lineage>
        <taxon>Bacteria</taxon>
        <taxon>Bacillati</taxon>
        <taxon>Bacillota</taxon>
        <taxon>Clostridia</taxon>
        <taxon>Lachnospirales</taxon>
        <taxon>Lachnospiraceae</taxon>
        <taxon>Hungatella</taxon>
    </lineage>
</organism>
<evidence type="ECO:0000313" key="5">
    <source>
        <dbReference type="EMBL" id="EHI57108.1"/>
    </source>
</evidence>
<dbReference type="InterPro" id="IPR000843">
    <property type="entry name" value="HTH_LacI"/>
</dbReference>
<evidence type="ECO:0000256" key="3">
    <source>
        <dbReference type="ARBA" id="ARBA00023163"/>
    </source>
</evidence>
<proteinExistence type="predicted"/>
<dbReference type="GO" id="GO:0000976">
    <property type="term" value="F:transcription cis-regulatory region binding"/>
    <property type="evidence" value="ECO:0007669"/>
    <property type="project" value="TreeGrafter"/>
</dbReference>
<evidence type="ECO:0000259" key="4">
    <source>
        <dbReference type="PROSITE" id="PS50932"/>
    </source>
</evidence>
<keyword evidence="6" id="KW-1185">Reference proteome</keyword>
<keyword evidence="2" id="KW-0238">DNA-binding</keyword>
<dbReference type="RefSeq" id="WP_006783003.1">
    <property type="nucleotide sequence ID" value="NZ_CP040506.1"/>
</dbReference>
<dbReference type="HOGENOM" id="CLU_037628_0_1_9"/>
<dbReference type="GO" id="GO:0003700">
    <property type="term" value="F:DNA-binding transcription factor activity"/>
    <property type="evidence" value="ECO:0007669"/>
    <property type="project" value="TreeGrafter"/>
</dbReference>
<dbReference type="Proteomes" id="UP000005384">
    <property type="component" value="Unassembled WGS sequence"/>
</dbReference>
<dbReference type="SUPFAM" id="SSF53822">
    <property type="entry name" value="Periplasmic binding protein-like I"/>
    <property type="match status" value="1"/>
</dbReference>
<dbReference type="Pfam" id="PF13407">
    <property type="entry name" value="Peripla_BP_4"/>
    <property type="match status" value="1"/>
</dbReference>
<keyword evidence="1" id="KW-0805">Transcription regulation</keyword>
<dbReference type="CDD" id="cd01392">
    <property type="entry name" value="HTH_LacI"/>
    <property type="match status" value="1"/>
</dbReference>
<dbReference type="SUPFAM" id="SSF47413">
    <property type="entry name" value="lambda repressor-like DNA-binding domains"/>
    <property type="match status" value="1"/>
</dbReference>
<dbReference type="SMART" id="SM00354">
    <property type="entry name" value="HTH_LACI"/>
    <property type="match status" value="1"/>
</dbReference>
<sequence>MMAVTLKSIAAVSGVSIGTVDRVLHNRGGVSEETKVQVRKAAADLGYKSNIIGKALVTQRNPLKIGVIINAREFNYFAAEVWRGVEAGSEEIESFGVSVIPYPMEEVDEAAQLRLLAQAGEDRVNGLVIKPVNSPAIQRAIDKLVDEGISIITCTSDVVDSKRLCFVGHNHQHEGRMLGSLLSKVVGAEARIAIITGSMHVLGHKRKTEGFSSALMSRRPDAKILGVFETNHNIAVAVSIVEALCKDGAVDALCVQSMDKKGLESICKLFPEGEKPLICSFGTGEELSDLIVGGLVDFAIEENPYQQGYSAIRMMFDVLFNQLKPEFSFYEVDAHIVIDESYTRG</sequence>
<dbReference type="EMBL" id="ADLN01000127">
    <property type="protein sequence ID" value="EHI57108.1"/>
    <property type="molecule type" value="Genomic_DNA"/>
</dbReference>
<comment type="caution">
    <text evidence="5">The sequence shown here is derived from an EMBL/GenBank/DDBJ whole genome shotgun (WGS) entry which is preliminary data.</text>
</comment>
<reference evidence="5 6" key="1">
    <citation type="submission" date="2011-08" db="EMBL/GenBank/DDBJ databases">
        <title>The Genome Sequence of Clostridium hathewayi WAL-18680.</title>
        <authorList>
            <consortium name="The Broad Institute Genome Sequencing Platform"/>
            <person name="Earl A."/>
            <person name="Ward D."/>
            <person name="Feldgarden M."/>
            <person name="Gevers D."/>
            <person name="Finegold S.M."/>
            <person name="Summanen P.H."/>
            <person name="Molitoris D.R."/>
            <person name="Song M."/>
            <person name="Daigneault M."/>
            <person name="Allen-Vercoe E."/>
            <person name="Young S.K."/>
            <person name="Zeng Q."/>
            <person name="Gargeya S."/>
            <person name="Fitzgerald M."/>
            <person name="Haas B."/>
            <person name="Abouelleil A."/>
            <person name="Alvarado L."/>
            <person name="Arachchi H.M."/>
            <person name="Berlin A."/>
            <person name="Brown A."/>
            <person name="Chapman S.B."/>
            <person name="Chen Z."/>
            <person name="Dunbar C."/>
            <person name="Freedman E."/>
            <person name="Gearin G."/>
            <person name="Gellesch M."/>
            <person name="Goldberg J."/>
            <person name="Griggs A."/>
            <person name="Gujja S."/>
            <person name="Heiman D."/>
            <person name="Howarth C."/>
            <person name="Larson L."/>
            <person name="Lui A."/>
            <person name="MacDonald P.J.P."/>
            <person name="Montmayeur A."/>
            <person name="Murphy C."/>
            <person name="Neiman D."/>
            <person name="Pearson M."/>
            <person name="Priest M."/>
            <person name="Roberts A."/>
            <person name="Saif S."/>
            <person name="Shea T."/>
            <person name="Shenoy N."/>
            <person name="Sisk P."/>
            <person name="Stolte C."/>
            <person name="Sykes S."/>
            <person name="Wortman J."/>
            <person name="Nusbaum C."/>
            <person name="Birren B."/>
        </authorList>
    </citation>
    <scope>NUCLEOTIDE SEQUENCE [LARGE SCALE GENOMIC DNA]</scope>
    <source>
        <strain evidence="5 6">WAL-18680</strain>
    </source>
</reference>
<dbReference type="InterPro" id="IPR025997">
    <property type="entry name" value="SBP_2_dom"/>
</dbReference>
<feature type="domain" description="HTH lacI-type" evidence="4">
    <location>
        <begin position="4"/>
        <end position="58"/>
    </location>
</feature>
<evidence type="ECO:0000256" key="2">
    <source>
        <dbReference type="ARBA" id="ARBA00023125"/>
    </source>
</evidence>
<dbReference type="InterPro" id="IPR028082">
    <property type="entry name" value="Peripla_BP_I"/>
</dbReference>
<evidence type="ECO:0000313" key="6">
    <source>
        <dbReference type="Proteomes" id="UP000005384"/>
    </source>
</evidence>
<accession>G5IND7</accession>
<dbReference type="InterPro" id="IPR010982">
    <property type="entry name" value="Lambda_DNA-bd_dom_sf"/>
</dbReference>
<name>G5IND7_9FIRM</name>
<dbReference type="AlphaFoldDB" id="G5IND7"/>
<keyword evidence="3" id="KW-0804">Transcription</keyword>
<dbReference type="Gene3D" id="1.10.260.40">
    <property type="entry name" value="lambda repressor-like DNA-binding domains"/>
    <property type="match status" value="1"/>
</dbReference>
<dbReference type="PANTHER" id="PTHR30146:SF109">
    <property type="entry name" value="HTH-TYPE TRANSCRIPTIONAL REGULATOR GALS"/>
    <property type="match status" value="1"/>
</dbReference>
<dbReference type="PROSITE" id="PS50932">
    <property type="entry name" value="HTH_LACI_2"/>
    <property type="match status" value="1"/>
</dbReference>
<dbReference type="Gene3D" id="3.40.50.2300">
    <property type="match status" value="2"/>
</dbReference>
<dbReference type="PANTHER" id="PTHR30146">
    <property type="entry name" value="LACI-RELATED TRANSCRIPTIONAL REPRESSOR"/>
    <property type="match status" value="1"/>
</dbReference>